<evidence type="ECO:0000259" key="2">
    <source>
        <dbReference type="Pfam" id="PF12197"/>
    </source>
</evidence>
<feature type="signal peptide" evidence="1">
    <location>
        <begin position="1"/>
        <end position="25"/>
    </location>
</feature>
<evidence type="ECO:0000256" key="1">
    <source>
        <dbReference type="SAM" id="SignalP"/>
    </source>
</evidence>
<keyword evidence="4" id="KW-1185">Reference proteome</keyword>
<reference evidence="3 4" key="1">
    <citation type="submission" date="2021-03" db="EMBL/GenBank/DDBJ databases">
        <title>Genomic Encyclopedia of Type Strains, Phase IV (KMG-IV): sequencing the most valuable type-strain genomes for metagenomic binning, comparative biology and taxonomic classification.</title>
        <authorList>
            <person name="Goeker M."/>
        </authorList>
    </citation>
    <scope>NUCLEOTIDE SEQUENCE [LARGE SCALE GENOMIC DNA]</scope>
    <source>
        <strain evidence="3 4">DSM 14349</strain>
    </source>
</reference>
<evidence type="ECO:0000313" key="4">
    <source>
        <dbReference type="Proteomes" id="UP001519272"/>
    </source>
</evidence>
<comment type="caution">
    <text evidence="3">The sequence shown here is derived from an EMBL/GenBank/DDBJ whole genome shotgun (WGS) entry which is preliminary data.</text>
</comment>
<proteinExistence type="predicted"/>
<organism evidence="3 4">
    <name type="scientific">Paenibacillus turicensis</name>
    <dbReference type="NCBI Taxonomy" id="160487"/>
    <lineage>
        <taxon>Bacteria</taxon>
        <taxon>Bacillati</taxon>
        <taxon>Bacillota</taxon>
        <taxon>Bacilli</taxon>
        <taxon>Bacillales</taxon>
        <taxon>Paenibacillaceae</taxon>
        <taxon>Paenibacillus</taxon>
    </lineage>
</organism>
<gene>
    <name evidence="3" type="ORF">J2Z32_003308</name>
</gene>
<feature type="domain" description="LCI fold" evidence="2">
    <location>
        <begin position="55"/>
        <end position="91"/>
    </location>
</feature>
<dbReference type="Proteomes" id="UP001519272">
    <property type="component" value="Unassembled WGS sequence"/>
</dbReference>
<dbReference type="RefSeq" id="WP_210090242.1">
    <property type="nucleotide sequence ID" value="NZ_JAGGKG010000017.1"/>
</dbReference>
<accession>A0ABS4FW24</accession>
<dbReference type="EMBL" id="JAGGKG010000017">
    <property type="protein sequence ID" value="MBP1906644.1"/>
    <property type="molecule type" value="Genomic_DNA"/>
</dbReference>
<evidence type="ECO:0000313" key="3">
    <source>
        <dbReference type="EMBL" id="MBP1906644.1"/>
    </source>
</evidence>
<dbReference type="InterPro" id="IPR020976">
    <property type="entry name" value="Antimicrobial_lci"/>
</dbReference>
<name>A0ABS4FW24_9BACL</name>
<feature type="chain" id="PRO_5045520910" description="LCI fold domain-containing protein" evidence="1">
    <location>
        <begin position="26"/>
        <end position="94"/>
    </location>
</feature>
<protein>
    <recommendedName>
        <fullName evidence="2">LCI fold domain-containing protein</fullName>
    </recommendedName>
</protein>
<keyword evidence="1" id="KW-0732">Signal</keyword>
<sequence>MNMKKTLFGSVLSLALLVTAAPAFASEGNVSSAATSSTAGITSNVTIQKIETRYIYRSVNQFANSFVEGGVTWYLKGVTYEHNQYVARYEGHVS</sequence>
<dbReference type="Pfam" id="PF12197">
    <property type="entry name" value="lci"/>
    <property type="match status" value="1"/>
</dbReference>